<dbReference type="AlphaFoldDB" id="A0A5H2XQT0"/>
<name>A0A5H2XQT0_PRUDU</name>
<organism evidence="2">
    <name type="scientific">Prunus dulcis</name>
    <name type="common">Almond</name>
    <name type="synonym">Amygdalus dulcis</name>
    <dbReference type="NCBI Taxonomy" id="3755"/>
    <lineage>
        <taxon>Eukaryota</taxon>
        <taxon>Viridiplantae</taxon>
        <taxon>Streptophyta</taxon>
        <taxon>Embryophyta</taxon>
        <taxon>Tracheophyta</taxon>
        <taxon>Spermatophyta</taxon>
        <taxon>Magnoliopsida</taxon>
        <taxon>eudicotyledons</taxon>
        <taxon>Gunneridae</taxon>
        <taxon>Pentapetalae</taxon>
        <taxon>rosids</taxon>
        <taxon>fabids</taxon>
        <taxon>Rosales</taxon>
        <taxon>Rosaceae</taxon>
        <taxon>Amygdaloideae</taxon>
        <taxon>Amygdaleae</taxon>
        <taxon>Prunus</taxon>
    </lineage>
</organism>
<evidence type="ECO:0000313" key="2">
    <source>
        <dbReference type="EMBL" id="BBN68605.1"/>
    </source>
</evidence>
<gene>
    <name evidence="2" type="ORF">Prudu_496S000400</name>
</gene>
<protein>
    <submittedName>
        <fullName evidence="2">Disease resistance family protein / LRR family protein</fullName>
    </submittedName>
</protein>
<reference evidence="2" key="1">
    <citation type="journal article" date="2019" name="Science">
        <title>Mutation of a bHLH transcription factor allowed almond domestication.</title>
        <authorList>
            <person name="Sanchez-Perez R."/>
            <person name="Pavan S."/>
            <person name="Mazzeo R."/>
            <person name="Moldovan C."/>
            <person name="Aiese Cigliano R."/>
            <person name="Del Cueto J."/>
            <person name="Ricciardi F."/>
            <person name="Lotti C."/>
            <person name="Ricciardi L."/>
            <person name="Dicenta F."/>
            <person name="Lopez-Marques R.L."/>
            <person name="Lindberg Moller B."/>
        </authorList>
    </citation>
    <scope>NUCLEOTIDE SEQUENCE</scope>
</reference>
<dbReference type="EMBL" id="AP020833">
    <property type="protein sequence ID" value="BBN68605.1"/>
    <property type="molecule type" value="Genomic_DNA"/>
</dbReference>
<evidence type="ECO:0000256" key="1">
    <source>
        <dbReference type="SAM" id="MobiDB-lite"/>
    </source>
</evidence>
<feature type="compositionally biased region" description="Basic and acidic residues" evidence="1">
    <location>
        <begin position="28"/>
        <end position="48"/>
    </location>
</feature>
<sequence length="96" mass="10637">MRNSFEFEATLGNPDPSCKTPKLCSPVGKEESNQHAMSKVERTGEGRSHPSSVKFVSLGSLLMAAGQSKTLLRFKKLNSNILTTKEEEANRDFQHL</sequence>
<feature type="region of interest" description="Disordered" evidence="1">
    <location>
        <begin position="1"/>
        <end position="20"/>
    </location>
</feature>
<feature type="region of interest" description="Disordered" evidence="1">
    <location>
        <begin position="25"/>
        <end position="51"/>
    </location>
</feature>
<proteinExistence type="predicted"/>
<accession>A0A5H2XQT0</accession>